<name>A0A2N0DED1_RHISU</name>
<accession>A0A2N0DED1</accession>
<proteinExistence type="predicted"/>
<comment type="caution">
    <text evidence="6">The sequence shown here is derived from an EMBL/GenBank/DDBJ whole genome shotgun (WGS) entry which is preliminary data.</text>
</comment>
<reference evidence="6 7" key="2">
    <citation type="submission" date="2017-12" db="EMBL/GenBank/DDBJ databases">
        <title>Genome sequence of Rhizobium sullae HCNT1 isolated from Sulla coronaria nodules and featuring peculiar denitrification phenotypes.</title>
        <authorList>
            <person name="De Diego-Diaz B."/>
            <person name="Treu L."/>
            <person name="Campanaro S."/>
            <person name="Da Silva Duarte V."/>
            <person name="Basaglia M."/>
            <person name="Favaro L."/>
            <person name="Casella S."/>
            <person name="Squartini A."/>
        </authorList>
    </citation>
    <scope>NUCLEOTIDE SEQUENCE [LARGE SCALE GENOMIC DNA]</scope>
    <source>
        <strain evidence="6 7">HCNT1</strain>
    </source>
</reference>
<dbReference type="PROSITE" id="PS00041">
    <property type="entry name" value="HTH_ARAC_FAMILY_1"/>
    <property type="match status" value="1"/>
</dbReference>
<keyword evidence="1" id="KW-0805">Transcription regulation</keyword>
<evidence type="ECO:0000313" key="7">
    <source>
        <dbReference type="Proteomes" id="UP000232164"/>
    </source>
</evidence>
<evidence type="ECO:0000256" key="4">
    <source>
        <dbReference type="ARBA" id="ARBA00023163"/>
    </source>
</evidence>
<dbReference type="PRINTS" id="PR00032">
    <property type="entry name" value="HTHARAC"/>
</dbReference>
<dbReference type="CDD" id="cd06999">
    <property type="entry name" value="cupin_HpaA-like_N"/>
    <property type="match status" value="1"/>
</dbReference>
<dbReference type="GO" id="GO:0003700">
    <property type="term" value="F:DNA-binding transcription factor activity"/>
    <property type="evidence" value="ECO:0007669"/>
    <property type="project" value="InterPro"/>
</dbReference>
<feature type="domain" description="HTH araC/xylS-type" evidence="5">
    <location>
        <begin position="187"/>
        <end position="285"/>
    </location>
</feature>
<keyword evidence="3" id="KW-0010">Activator</keyword>
<dbReference type="AlphaFoldDB" id="A0A2N0DED1"/>
<evidence type="ECO:0000256" key="3">
    <source>
        <dbReference type="ARBA" id="ARBA00023159"/>
    </source>
</evidence>
<dbReference type="SUPFAM" id="SSF46689">
    <property type="entry name" value="Homeodomain-like"/>
    <property type="match status" value="1"/>
</dbReference>
<dbReference type="PANTHER" id="PTHR43280:SF32">
    <property type="entry name" value="TRANSCRIPTIONAL REGULATORY PROTEIN"/>
    <property type="match status" value="1"/>
</dbReference>
<dbReference type="InterPro" id="IPR047264">
    <property type="entry name" value="Cupin_HpaA-like_N"/>
</dbReference>
<evidence type="ECO:0000259" key="5">
    <source>
        <dbReference type="PROSITE" id="PS01124"/>
    </source>
</evidence>
<dbReference type="InterPro" id="IPR018062">
    <property type="entry name" value="HTH_AraC-typ_CS"/>
</dbReference>
<dbReference type="SUPFAM" id="SSF51182">
    <property type="entry name" value="RmlC-like cupins"/>
    <property type="match status" value="1"/>
</dbReference>
<dbReference type="PANTHER" id="PTHR43280">
    <property type="entry name" value="ARAC-FAMILY TRANSCRIPTIONAL REGULATOR"/>
    <property type="match status" value="1"/>
</dbReference>
<dbReference type="Gene3D" id="1.10.10.60">
    <property type="entry name" value="Homeodomain-like"/>
    <property type="match status" value="1"/>
</dbReference>
<dbReference type="InterPro" id="IPR011051">
    <property type="entry name" value="RmlC_Cupin_sf"/>
</dbReference>
<dbReference type="Gene3D" id="2.60.120.10">
    <property type="entry name" value="Jelly Rolls"/>
    <property type="match status" value="1"/>
</dbReference>
<organism evidence="6 7">
    <name type="scientific">Rhizobium sullae</name>
    <name type="common">Rhizobium hedysari</name>
    <dbReference type="NCBI Taxonomy" id="50338"/>
    <lineage>
        <taxon>Bacteria</taxon>
        <taxon>Pseudomonadati</taxon>
        <taxon>Pseudomonadota</taxon>
        <taxon>Alphaproteobacteria</taxon>
        <taxon>Hyphomicrobiales</taxon>
        <taxon>Rhizobiaceae</taxon>
        <taxon>Rhizobium/Agrobacterium group</taxon>
        <taxon>Rhizobium</taxon>
    </lineage>
</organism>
<dbReference type="SMART" id="SM00342">
    <property type="entry name" value="HTH_ARAC"/>
    <property type="match status" value="1"/>
</dbReference>
<gene>
    <name evidence="6" type="ORF">CWR43_05905</name>
</gene>
<keyword evidence="2" id="KW-0238">DNA-binding</keyword>
<dbReference type="Proteomes" id="UP000232164">
    <property type="component" value="Unassembled WGS sequence"/>
</dbReference>
<keyword evidence="4" id="KW-0804">Transcription</keyword>
<reference evidence="6 7" key="1">
    <citation type="submission" date="2017-11" db="EMBL/GenBank/DDBJ databases">
        <authorList>
            <person name="Han C.G."/>
        </authorList>
    </citation>
    <scope>NUCLEOTIDE SEQUENCE [LARGE SCALE GENOMIC DNA]</scope>
    <source>
        <strain evidence="6 7">HCNT1</strain>
    </source>
</reference>
<evidence type="ECO:0000313" key="6">
    <source>
        <dbReference type="EMBL" id="PKA44460.1"/>
    </source>
</evidence>
<evidence type="ECO:0000256" key="2">
    <source>
        <dbReference type="ARBA" id="ARBA00023125"/>
    </source>
</evidence>
<protein>
    <submittedName>
        <fullName evidence="6">AraC family transcriptional regulator</fullName>
    </submittedName>
</protein>
<dbReference type="InterPro" id="IPR003313">
    <property type="entry name" value="AraC-bd"/>
</dbReference>
<evidence type="ECO:0000256" key="1">
    <source>
        <dbReference type="ARBA" id="ARBA00023015"/>
    </source>
</evidence>
<dbReference type="InterPro" id="IPR020449">
    <property type="entry name" value="Tscrpt_reg_AraC-type_HTH"/>
</dbReference>
<dbReference type="EMBL" id="PIQN01000004">
    <property type="protein sequence ID" value="PKA44460.1"/>
    <property type="molecule type" value="Genomic_DNA"/>
</dbReference>
<dbReference type="PROSITE" id="PS01124">
    <property type="entry name" value="HTH_ARAC_FAMILY_2"/>
    <property type="match status" value="1"/>
</dbReference>
<sequence>MMAKNDVPSFFVYGEPSRSLDVGFLHVETVMERRSVHFGQVAPHKHSSMGQITYWLRGGGVYRIDDRTWSFSAPTISFVPSNVVHGFDVSEQSDAIVVSVSDDLLGAMDAQVELDLDTPILLSGEADDPGWSRLGTTLHMIAAEYRGEGGKTDKVLVGLVSVALSMLARLAGAQDVHLTSPAGALGIALRRAIDNHYKEDWPVSRYVDHLATTPHLLDKAVREVFGQSVKDLLLDRRLLEAKRLLKFTIRSVEDIAREVGFEDPAYFSRFFRKRAGEAPAAWRRRQVRQEPSITLPLCRGYDTPINS</sequence>
<dbReference type="InterPro" id="IPR014710">
    <property type="entry name" value="RmlC-like_jellyroll"/>
</dbReference>
<dbReference type="Pfam" id="PF12833">
    <property type="entry name" value="HTH_18"/>
    <property type="match status" value="1"/>
</dbReference>
<dbReference type="Pfam" id="PF02311">
    <property type="entry name" value="AraC_binding"/>
    <property type="match status" value="1"/>
</dbReference>
<dbReference type="GO" id="GO:0043565">
    <property type="term" value="F:sequence-specific DNA binding"/>
    <property type="evidence" value="ECO:0007669"/>
    <property type="project" value="InterPro"/>
</dbReference>
<dbReference type="InterPro" id="IPR009057">
    <property type="entry name" value="Homeodomain-like_sf"/>
</dbReference>
<dbReference type="InterPro" id="IPR018060">
    <property type="entry name" value="HTH_AraC"/>
</dbReference>